<keyword evidence="4" id="KW-0812">Transmembrane</keyword>
<dbReference type="PANTHER" id="PTHR10730:SF53">
    <property type="entry name" value="GLYCOSYLTRANSFERASE 25 FAMILY MEMBER"/>
    <property type="match status" value="1"/>
</dbReference>
<dbReference type="Proteomes" id="UP000094526">
    <property type="component" value="Unassembled WGS sequence"/>
</dbReference>
<dbReference type="OrthoDB" id="47375at2759"/>
<evidence type="ECO:0000256" key="1">
    <source>
        <dbReference type="ARBA" id="ARBA00006721"/>
    </source>
</evidence>
<protein>
    <submittedName>
        <fullName evidence="5">Glycosyltransferase family 25 protein</fullName>
    </submittedName>
</protein>
<dbReference type="InterPro" id="IPR050757">
    <property type="entry name" value="Collagen_mod_GT25"/>
</dbReference>
<dbReference type="eggNOG" id="ENOG502SHN6">
    <property type="taxonomic scope" value="Eukaryota"/>
</dbReference>
<comment type="similarity">
    <text evidence="1">Belongs to the glycosyltransferase 25 family.</text>
</comment>
<accession>A0A1C1D1F2</accession>
<dbReference type="VEuPathDB" id="FungiDB:G647_04753"/>
<dbReference type="PANTHER" id="PTHR10730">
    <property type="entry name" value="PROCOLLAGEN-LYSINE,2-OXOGLUTARATE 5-DIOXYGENASE/GLYCOSYLTRANSFERASE 25 FAMILY MEMBER"/>
    <property type="match status" value="1"/>
</dbReference>
<keyword evidence="3 5" id="KW-0808">Transferase</keyword>
<keyword evidence="4" id="KW-1133">Transmembrane helix</keyword>
<evidence type="ECO:0000256" key="4">
    <source>
        <dbReference type="SAM" id="Phobius"/>
    </source>
</evidence>
<sequence>MIQAFRPHSVIGSLSRLSTTQPSRVSVVAFASLMGFLLLLIGYHNSSTYVTTWSSAVSASASDRGTISPARQKSLDAIQNTTLGFEKILAINLPERTDYRDGLTLAGAVSNIQVEFIDGVHGDTVLDKVLPPKHVDNPEAALRGSWRAHVNALRSVVEHNWTTALIFEADVDWDVRVRDVLTNVALGSEALLSLPARGVQDQRFQLSRLSFPAAVAPPLSPYGDGWDLLWLGHCGMQIRGGSNVVVIEDEDTVPEARFVRTWDSTERSPLEEYPAHSRIVFHTDDCVCSIGYAVTQSGARQLLNSLGLHRLNAPVDIMLREWCGGREGDDPHVCLGTLPTVFASHRPAGSTAGDSDMGTPADGFRDRGFTQNIRWSVRMNMDKIVRGDTDYEDQFPDTVNELVD</sequence>
<dbReference type="AlphaFoldDB" id="A0A1C1D1F2"/>
<organism evidence="5 6">
    <name type="scientific">Cladophialophora carrionii</name>
    <dbReference type="NCBI Taxonomy" id="86049"/>
    <lineage>
        <taxon>Eukaryota</taxon>
        <taxon>Fungi</taxon>
        <taxon>Dikarya</taxon>
        <taxon>Ascomycota</taxon>
        <taxon>Pezizomycotina</taxon>
        <taxon>Eurotiomycetes</taxon>
        <taxon>Chaetothyriomycetidae</taxon>
        <taxon>Chaetothyriales</taxon>
        <taxon>Herpotrichiellaceae</taxon>
        <taxon>Cladophialophora</taxon>
    </lineage>
</organism>
<dbReference type="InterPro" id="IPR002654">
    <property type="entry name" value="Glyco_trans_25"/>
</dbReference>
<keyword evidence="4" id="KW-0472">Membrane</keyword>
<keyword evidence="6" id="KW-1185">Reference proteome</keyword>
<dbReference type="GO" id="GO:0016740">
    <property type="term" value="F:transferase activity"/>
    <property type="evidence" value="ECO:0007669"/>
    <property type="project" value="UniProtKB-KW"/>
</dbReference>
<name>A0A1C1D1F2_9EURO</name>
<gene>
    <name evidence="5" type="ORF">CLCR_02928</name>
</gene>
<dbReference type="VEuPathDB" id="FungiDB:CLCR_02928"/>
<reference evidence="6" key="1">
    <citation type="submission" date="2015-07" db="EMBL/GenBank/DDBJ databases">
        <authorList>
            <person name="Teixeira M.M."/>
            <person name="Souza R.C."/>
            <person name="Almeida L.G."/>
            <person name="Vicente V.A."/>
            <person name="de Hoog S."/>
            <person name="Bocca A.L."/>
            <person name="de Almeida S.R."/>
            <person name="Vasconcelos A.T."/>
            <person name="Felipe M.S."/>
        </authorList>
    </citation>
    <scope>NUCLEOTIDE SEQUENCE [LARGE SCALE GENOMIC DNA]</scope>
    <source>
        <strain evidence="6">KSF</strain>
    </source>
</reference>
<keyword evidence="2" id="KW-0328">Glycosyltransferase</keyword>
<evidence type="ECO:0000256" key="3">
    <source>
        <dbReference type="ARBA" id="ARBA00022679"/>
    </source>
</evidence>
<evidence type="ECO:0000313" key="6">
    <source>
        <dbReference type="Proteomes" id="UP000094526"/>
    </source>
</evidence>
<evidence type="ECO:0000313" key="5">
    <source>
        <dbReference type="EMBL" id="OCT54649.1"/>
    </source>
</evidence>
<dbReference type="EMBL" id="LGRB01000003">
    <property type="protein sequence ID" value="OCT54649.1"/>
    <property type="molecule type" value="Genomic_DNA"/>
</dbReference>
<evidence type="ECO:0000256" key="2">
    <source>
        <dbReference type="ARBA" id="ARBA00022676"/>
    </source>
</evidence>
<proteinExistence type="inferred from homology"/>
<comment type="caution">
    <text evidence="5">The sequence shown here is derived from an EMBL/GenBank/DDBJ whole genome shotgun (WGS) entry which is preliminary data.</text>
</comment>
<feature type="transmembrane region" description="Helical" evidence="4">
    <location>
        <begin position="25"/>
        <end position="43"/>
    </location>
</feature>
<dbReference type="CDD" id="cd06532">
    <property type="entry name" value="Glyco_transf_25"/>
    <property type="match status" value="1"/>
</dbReference>